<keyword evidence="2" id="KW-1185">Reference proteome</keyword>
<evidence type="ECO:0000313" key="2">
    <source>
        <dbReference type="Proteomes" id="UP000580344"/>
    </source>
</evidence>
<accession>A0ABX1WLZ1</accession>
<evidence type="ECO:0000313" key="1">
    <source>
        <dbReference type="EMBL" id="NOJ75642.1"/>
    </source>
</evidence>
<name>A0ABX1WLZ1_9FLAO</name>
<gene>
    <name evidence="1" type="ORF">HMH06_07345</name>
</gene>
<dbReference type="Proteomes" id="UP000580344">
    <property type="component" value="Unassembled WGS sequence"/>
</dbReference>
<sequence length="265" mass="30673">MMRTLLFNLFFILCSLLYAQSTLITGKIMVDDADEVMDLSGATVENLMTKAKAKANSEGLFSINVNLDDELYIKHLGIQDRSLKVTEAMMTKGFVSIHMNVEVIELAETKIKPLKKYWKDNVSKDETESGKINKSLGINQEFKDDMVKAHFAAQYLRNLGVSVRYENVIGLIDQFSDKEVQTYKHFLKKKSLDKYEQIMQLKAYFTDYYFVNDLKIPEGKINEFLDYCYSNFDFPTLLMDNNFDEILFVIEEQAPIYLAKISKNE</sequence>
<comment type="caution">
    <text evidence="1">The sequence shown here is derived from an EMBL/GenBank/DDBJ whole genome shotgun (WGS) entry which is preliminary data.</text>
</comment>
<dbReference type="EMBL" id="JABFOQ010000014">
    <property type="protein sequence ID" value="NOJ75642.1"/>
    <property type="molecule type" value="Genomic_DNA"/>
</dbReference>
<protein>
    <submittedName>
        <fullName evidence="1">Uncharacterized protein</fullName>
    </submittedName>
</protein>
<dbReference type="RefSeq" id="WP_171622956.1">
    <property type="nucleotide sequence ID" value="NZ_JABFOQ010000014.1"/>
</dbReference>
<reference evidence="1 2" key="1">
    <citation type="submission" date="2020-05" db="EMBL/GenBank/DDBJ databases">
        <title>Tigecycline resistant gene in Empedobacter stercoris.</title>
        <authorList>
            <person name="Chen Y."/>
            <person name="Cheng Y."/>
            <person name="Zhou K."/>
        </authorList>
    </citation>
    <scope>NUCLEOTIDE SEQUENCE [LARGE SCALE GENOMIC DNA]</scope>
    <source>
        <strain evidence="1 2">ES202</strain>
    </source>
</reference>
<proteinExistence type="predicted"/>
<organism evidence="1 2">
    <name type="scientific">Empedobacter stercoris</name>
    <dbReference type="NCBI Taxonomy" id="1628248"/>
    <lineage>
        <taxon>Bacteria</taxon>
        <taxon>Pseudomonadati</taxon>
        <taxon>Bacteroidota</taxon>
        <taxon>Flavobacteriia</taxon>
        <taxon>Flavobacteriales</taxon>
        <taxon>Weeksellaceae</taxon>
        <taxon>Empedobacter</taxon>
    </lineage>
</organism>